<dbReference type="PANTHER" id="PTHR42895:SF2">
    <property type="entry name" value="IRON-SULFUR CLUSTER PROTEIN"/>
    <property type="match status" value="1"/>
</dbReference>
<organism evidence="2 3">
    <name type="scientific">Roseburia faecis</name>
    <dbReference type="NCBI Taxonomy" id="301302"/>
    <lineage>
        <taxon>Bacteria</taxon>
        <taxon>Bacillati</taxon>
        <taxon>Bacillota</taxon>
        <taxon>Clostridia</taxon>
        <taxon>Lachnospirales</taxon>
        <taxon>Lachnospiraceae</taxon>
        <taxon>Roseburia</taxon>
    </lineage>
</organism>
<dbReference type="OrthoDB" id="9810588at2"/>
<protein>
    <recommendedName>
        <fullName evidence="1">2Fe-2S ferredoxin-type domain-containing protein</fullName>
    </recommendedName>
</protein>
<dbReference type="RefSeq" id="WP_055068481.1">
    <property type="nucleotide sequence ID" value="NZ_CP173697.1"/>
</dbReference>
<dbReference type="Proteomes" id="UP000049979">
    <property type="component" value="Unassembled WGS sequence"/>
</dbReference>
<dbReference type="InterPro" id="IPR036010">
    <property type="entry name" value="2Fe-2S_ferredoxin-like_sf"/>
</dbReference>
<dbReference type="InterPro" id="IPR041414">
    <property type="entry name" value="Raco-like_middle"/>
</dbReference>
<accession>A0A0M6WV91</accession>
<dbReference type="EMBL" id="CVRR01000048">
    <property type="protein sequence ID" value="CRL41525.1"/>
    <property type="molecule type" value="Genomic_DNA"/>
</dbReference>
<feature type="domain" description="2Fe-2S ferredoxin-type" evidence="1">
    <location>
        <begin position="1"/>
        <end position="76"/>
    </location>
</feature>
<dbReference type="Gene3D" id="3.10.20.30">
    <property type="match status" value="1"/>
</dbReference>
<evidence type="ECO:0000259" key="1">
    <source>
        <dbReference type="PROSITE" id="PS51085"/>
    </source>
</evidence>
<dbReference type="Pfam" id="PF13510">
    <property type="entry name" value="Fer2_4"/>
    <property type="match status" value="1"/>
</dbReference>
<dbReference type="AlphaFoldDB" id="A0A0M6WV91"/>
<gene>
    <name evidence="2" type="ORF">M72_12671</name>
</gene>
<dbReference type="InterPro" id="IPR052911">
    <property type="entry name" value="Corrinoid_activation_enz"/>
</dbReference>
<evidence type="ECO:0000313" key="3">
    <source>
        <dbReference type="Proteomes" id="UP000049979"/>
    </source>
</evidence>
<name>A0A0M6WV91_9FIRM</name>
<dbReference type="InterPro" id="IPR042259">
    <property type="entry name" value="Raco-like_middle_sf"/>
</dbReference>
<dbReference type="SUPFAM" id="SSF54292">
    <property type="entry name" value="2Fe-2S ferredoxin-like"/>
    <property type="match status" value="1"/>
</dbReference>
<keyword evidence="3" id="KW-1185">Reference proteome</keyword>
<evidence type="ECO:0000313" key="2">
    <source>
        <dbReference type="EMBL" id="CRL41525.1"/>
    </source>
</evidence>
<dbReference type="Pfam" id="PF14574">
    <property type="entry name" value="RACo_C_ter"/>
    <property type="match status" value="1"/>
</dbReference>
<dbReference type="Gene3D" id="3.30.420.480">
    <property type="entry name" value="Domain of unknown function (DUF4445)"/>
    <property type="match status" value="1"/>
</dbReference>
<dbReference type="InterPro" id="IPR027980">
    <property type="entry name" value="RACo_C"/>
</dbReference>
<dbReference type="InterPro" id="IPR012675">
    <property type="entry name" value="Beta-grasp_dom_sf"/>
</dbReference>
<proteinExistence type="predicted"/>
<dbReference type="CDD" id="cd00207">
    <property type="entry name" value="fer2"/>
    <property type="match status" value="1"/>
</dbReference>
<dbReference type="PROSITE" id="PS51085">
    <property type="entry name" value="2FE2S_FER_2"/>
    <property type="match status" value="1"/>
</dbReference>
<sequence>MQIEVIIEKKSHKLDAEEGKTILETLQEHGIHVLTAPCGGRGRCGKCTVEVEHMGEVLACMTKVTDGMRITIPKVQLRAQKSKIAENGTVTHYPADDGEGLDAACDIGTTTVVCHLIDGKTGEKLATVSEPSAQRSFGADVLSRIQAAEAGKLEILKEQIIFQIAQMLRTLQKKTGRGEQIQRLAVVGNTVMCHLFAGISPVSIGVTPFMPQEFFGKEYTGEQLGLTDCRSVYIAPAVAGFVGGDITSDLLAVMQKNPKEKVLLLDIGTNGEMAVGNEDQIYCCATAVGSAFEGAEMAMGMPAAAGAISHVWLDQRRIRVQVIGDEEACGICGSGLIDALAVILEMGLLDHTGLLKQKQSVSVAYRKYLGEYAGQPCVWLAHKVCVTQEDIRGLQLAKAAFAAGMRILLQDSHTSYEQLDHVILAGGFGSYLKKESAAAIGLIPKELLPITDSVGNAAGEGAVSAAISKKAREQLSIIQKSMHYIELSTHPDFSQEYMNQMDFDGSER</sequence>
<dbReference type="STRING" id="301302.ERS852420_01302"/>
<dbReference type="InterPro" id="IPR001041">
    <property type="entry name" value="2Fe-2S_ferredoxin-type"/>
</dbReference>
<dbReference type="PANTHER" id="PTHR42895">
    <property type="entry name" value="IRON-SULFUR CLUSTER-BINDING PROTEIN-RELATED"/>
    <property type="match status" value="1"/>
</dbReference>
<reference evidence="3" key="1">
    <citation type="submission" date="2015-05" db="EMBL/GenBank/DDBJ databases">
        <authorList>
            <consortium name="Pathogen Informatics"/>
        </authorList>
    </citation>
    <scope>NUCLEOTIDE SEQUENCE [LARGE SCALE GENOMIC DNA]</scope>
    <source>
        <strain evidence="3">M72</strain>
    </source>
</reference>
<dbReference type="GO" id="GO:0051536">
    <property type="term" value="F:iron-sulfur cluster binding"/>
    <property type="evidence" value="ECO:0007669"/>
    <property type="project" value="InterPro"/>
</dbReference>
<dbReference type="Pfam" id="PF17651">
    <property type="entry name" value="Raco_middle"/>
    <property type="match status" value="1"/>
</dbReference>